<organism evidence="2 3">
    <name type="scientific">Amphritea balenae</name>
    <dbReference type="NCBI Taxonomy" id="452629"/>
    <lineage>
        <taxon>Bacteria</taxon>
        <taxon>Pseudomonadati</taxon>
        <taxon>Pseudomonadota</taxon>
        <taxon>Gammaproteobacteria</taxon>
        <taxon>Oceanospirillales</taxon>
        <taxon>Oceanospirillaceae</taxon>
        <taxon>Amphritea</taxon>
    </lineage>
</organism>
<accession>A0A3P1SI44</accession>
<evidence type="ECO:0008006" key="4">
    <source>
        <dbReference type="Google" id="ProtNLM"/>
    </source>
</evidence>
<feature type="signal peptide" evidence="1">
    <location>
        <begin position="1"/>
        <end position="22"/>
    </location>
</feature>
<dbReference type="AlphaFoldDB" id="A0A3P1SI44"/>
<evidence type="ECO:0000256" key="1">
    <source>
        <dbReference type="SAM" id="SignalP"/>
    </source>
</evidence>
<keyword evidence="3" id="KW-1185">Reference proteome</keyword>
<name>A0A3P1SI44_9GAMM</name>
<dbReference type="EMBL" id="RQXV01000019">
    <property type="protein sequence ID" value="RRC96684.1"/>
    <property type="molecule type" value="Genomic_DNA"/>
</dbReference>
<proteinExistence type="predicted"/>
<evidence type="ECO:0000313" key="2">
    <source>
        <dbReference type="EMBL" id="RRC96684.1"/>
    </source>
</evidence>
<protein>
    <recommendedName>
        <fullName evidence="4">Adhesin</fullName>
    </recommendedName>
</protein>
<dbReference type="Proteomes" id="UP000267535">
    <property type="component" value="Unassembled WGS sequence"/>
</dbReference>
<keyword evidence="1" id="KW-0732">Signal</keyword>
<comment type="caution">
    <text evidence="2">The sequence shown here is derived from an EMBL/GenBank/DDBJ whole genome shotgun (WGS) entry which is preliminary data.</text>
</comment>
<evidence type="ECO:0000313" key="3">
    <source>
        <dbReference type="Proteomes" id="UP000267535"/>
    </source>
</evidence>
<feature type="chain" id="PRO_5018314593" description="Adhesin" evidence="1">
    <location>
        <begin position="23"/>
        <end position="211"/>
    </location>
</feature>
<reference evidence="2 3" key="1">
    <citation type="submission" date="2018-11" db="EMBL/GenBank/DDBJ databases">
        <title>The draft genome sequence of Amphritea balenae JAMM 1525T.</title>
        <authorList>
            <person name="Fang Z."/>
            <person name="Zhang Y."/>
            <person name="Han X."/>
        </authorList>
    </citation>
    <scope>NUCLEOTIDE SEQUENCE [LARGE SCALE GENOMIC DNA]</scope>
    <source>
        <strain evidence="2 3">JAMM 1525</strain>
    </source>
</reference>
<gene>
    <name evidence="2" type="ORF">EHS89_20670</name>
</gene>
<sequence length="211" mass="20888">MSTLCTRLSIGLLFLSAATHIAAEAPQAADRLGYSAQAVISDFVLEGSRGIIGVNIVAGDSNAQLNARALAVSIGQGLGATARIKASQHVGLSGGEVDSAVSLIEGNAFSNASGLISINHASGSGNAQLNDITIGFALGGIAVSESELSLTVTGQPVSQIATSDAIQHREVGIGEGAFSGASGVVQINQLAGSGNVTNNSFGLSVSLGAEE</sequence>
<dbReference type="RefSeq" id="WP_124928075.1">
    <property type="nucleotide sequence ID" value="NZ_BMOH01000009.1"/>
</dbReference>
<dbReference type="OrthoDB" id="7008646at2"/>